<reference evidence="2 3" key="1">
    <citation type="submission" date="2018-12" db="EMBL/GenBank/DDBJ databases">
        <title>The genome sequences of Variovorax guangxiensis DSM 27352.</title>
        <authorList>
            <person name="Gao J."/>
            <person name="Sun J."/>
        </authorList>
    </citation>
    <scope>NUCLEOTIDE SEQUENCE [LARGE SCALE GENOMIC DNA]</scope>
    <source>
        <strain evidence="2 3">DSM 27352</strain>
    </source>
</reference>
<accession>A0A433MT60</accession>
<keyword evidence="1" id="KW-0732">Signal</keyword>
<name>A0A433MT60_9BURK</name>
<dbReference type="EMBL" id="RXFT01000017">
    <property type="protein sequence ID" value="RUR71087.1"/>
    <property type="molecule type" value="Genomic_DNA"/>
</dbReference>
<feature type="signal peptide" evidence="1">
    <location>
        <begin position="1"/>
        <end position="22"/>
    </location>
</feature>
<feature type="chain" id="PRO_5019081340" description="Lipoprotein" evidence="1">
    <location>
        <begin position="23"/>
        <end position="126"/>
    </location>
</feature>
<evidence type="ECO:0000313" key="3">
    <source>
        <dbReference type="Proteomes" id="UP000281118"/>
    </source>
</evidence>
<dbReference type="PROSITE" id="PS51257">
    <property type="entry name" value="PROKAR_LIPOPROTEIN"/>
    <property type="match status" value="1"/>
</dbReference>
<gene>
    <name evidence="2" type="ORF">EJP67_28935</name>
</gene>
<evidence type="ECO:0000313" key="2">
    <source>
        <dbReference type="EMBL" id="RUR71087.1"/>
    </source>
</evidence>
<dbReference type="RefSeq" id="WP_126025169.1">
    <property type="nucleotide sequence ID" value="NZ_RXFT01000017.1"/>
</dbReference>
<evidence type="ECO:0000256" key="1">
    <source>
        <dbReference type="SAM" id="SignalP"/>
    </source>
</evidence>
<comment type="caution">
    <text evidence="2">The sequence shown here is derived from an EMBL/GenBank/DDBJ whole genome shotgun (WGS) entry which is preliminary data.</text>
</comment>
<dbReference type="Proteomes" id="UP000281118">
    <property type="component" value="Unassembled WGS sequence"/>
</dbReference>
<evidence type="ECO:0008006" key="4">
    <source>
        <dbReference type="Google" id="ProtNLM"/>
    </source>
</evidence>
<dbReference type="AlphaFoldDB" id="A0A433MT60"/>
<proteinExistence type="predicted"/>
<sequence>MKRIASRSLMIAASLLGTGALAGCVSVRVSGSDPRISYGIGFVNVHFPADGNAPLMVATDGLGLVASARSLTIGAVKERVAAFPHPSACHTMVVVQSSTQFDALMRLLKEESQRLGDLCVVNEERP</sequence>
<protein>
    <recommendedName>
        <fullName evidence="4">Lipoprotein</fullName>
    </recommendedName>
</protein>
<organism evidence="2 3">
    <name type="scientific">Variovorax guangxiensis</name>
    <dbReference type="NCBI Taxonomy" id="1775474"/>
    <lineage>
        <taxon>Bacteria</taxon>
        <taxon>Pseudomonadati</taxon>
        <taxon>Pseudomonadota</taxon>
        <taxon>Betaproteobacteria</taxon>
        <taxon>Burkholderiales</taxon>
        <taxon>Comamonadaceae</taxon>
        <taxon>Variovorax</taxon>
    </lineage>
</organism>